<accession>A0A917ZD24</accession>
<protein>
    <recommendedName>
        <fullName evidence="3">Sulfotransferase family protein</fullName>
    </recommendedName>
</protein>
<dbReference type="RefSeq" id="WP_188859843.1">
    <property type="nucleotide sequence ID" value="NZ_BMLT01000003.1"/>
</dbReference>
<dbReference type="InterPro" id="IPR027417">
    <property type="entry name" value="P-loop_NTPase"/>
</dbReference>
<gene>
    <name evidence="1" type="ORF">GCM10011348_14080</name>
</gene>
<sequence>MKELVLHFGVQRTGTTTIQSVLKKNKGILRSHGVLYPTLFDLPDHVKIPWWMKNNKISFSDVLRELDKKDESFIEKIVLSAEDFCMLEDFSFLREASDNYDLKIILYLKEQASWLESWYNQHIKWPWDSKFSGADSRFFIDNMSDFYWIDYYSTLSKIVNIVGKEKVIVNVVSKDRVKDTTRDFISHLGLDVERLHPYKHSNESLSAGSLEIVRRINLSGSSPAVRNRIITAVRSIDIGGDNGSKAVFSNGDLEKIYRYFEASNRMLAEEFFGGSEVFGSLRHRNEKPFKLSDEDVYTKYIPMVLKKVAEG</sequence>
<comment type="caution">
    <text evidence="1">The sequence shown here is derived from an EMBL/GenBank/DDBJ whole genome shotgun (WGS) entry which is preliminary data.</text>
</comment>
<organism evidence="1 2">
    <name type="scientific">Marinobacterium nitratireducens</name>
    <dbReference type="NCBI Taxonomy" id="518897"/>
    <lineage>
        <taxon>Bacteria</taxon>
        <taxon>Pseudomonadati</taxon>
        <taxon>Pseudomonadota</taxon>
        <taxon>Gammaproteobacteria</taxon>
        <taxon>Oceanospirillales</taxon>
        <taxon>Oceanospirillaceae</taxon>
        <taxon>Marinobacterium</taxon>
    </lineage>
</organism>
<evidence type="ECO:0000313" key="1">
    <source>
        <dbReference type="EMBL" id="GGO79540.1"/>
    </source>
</evidence>
<proteinExistence type="predicted"/>
<keyword evidence="2" id="KW-1185">Reference proteome</keyword>
<dbReference type="EMBL" id="BMLT01000003">
    <property type="protein sequence ID" value="GGO79540.1"/>
    <property type="molecule type" value="Genomic_DNA"/>
</dbReference>
<dbReference type="Proteomes" id="UP000599578">
    <property type="component" value="Unassembled WGS sequence"/>
</dbReference>
<dbReference type="Gene3D" id="3.40.50.300">
    <property type="entry name" value="P-loop containing nucleotide triphosphate hydrolases"/>
    <property type="match status" value="1"/>
</dbReference>
<evidence type="ECO:0000313" key="2">
    <source>
        <dbReference type="Proteomes" id="UP000599578"/>
    </source>
</evidence>
<reference evidence="1 2" key="1">
    <citation type="journal article" date="2014" name="Int. J. Syst. Evol. Microbiol.">
        <title>Complete genome sequence of Corynebacterium casei LMG S-19264T (=DSM 44701T), isolated from a smear-ripened cheese.</title>
        <authorList>
            <consortium name="US DOE Joint Genome Institute (JGI-PGF)"/>
            <person name="Walter F."/>
            <person name="Albersmeier A."/>
            <person name="Kalinowski J."/>
            <person name="Ruckert C."/>
        </authorList>
    </citation>
    <scope>NUCLEOTIDE SEQUENCE [LARGE SCALE GENOMIC DNA]</scope>
    <source>
        <strain evidence="1 2">CGMCC 1.7286</strain>
    </source>
</reference>
<evidence type="ECO:0008006" key="3">
    <source>
        <dbReference type="Google" id="ProtNLM"/>
    </source>
</evidence>
<dbReference type="AlphaFoldDB" id="A0A917ZD24"/>
<name>A0A917ZD24_9GAMM</name>
<dbReference type="SUPFAM" id="SSF52540">
    <property type="entry name" value="P-loop containing nucleoside triphosphate hydrolases"/>
    <property type="match status" value="1"/>
</dbReference>